<accession>A0A0M3IAD9</accession>
<evidence type="ECO:0000313" key="2">
    <source>
        <dbReference type="WBParaSite" id="ALUE_0001452901-mRNA-1"/>
    </source>
</evidence>
<dbReference type="Proteomes" id="UP000036681">
    <property type="component" value="Unplaced"/>
</dbReference>
<protein>
    <submittedName>
        <fullName evidence="2">Ovule protein</fullName>
    </submittedName>
</protein>
<evidence type="ECO:0000313" key="1">
    <source>
        <dbReference type="Proteomes" id="UP000036681"/>
    </source>
</evidence>
<dbReference type="WBParaSite" id="ALUE_0001452901-mRNA-1">
    <property type="protein sequence ID" value="ALUE_0001452901-mRNA-1"/>
    <property type="gene ID" value="ALUE_0001452901"/>
</dbReference>
<proteinExistence type="predicted"/>
<keyword evidence="1" id="KW-1185">Reference proteome</keyword>
<sequence>MPTTSAIDILPPQRCHIPPELFPHCQMTPNRSHCRPKNRHISYIFKILCYRFHVFHIFLWEVAFSNVQ</sequence>
<reference evidence="2" key="1">
    <citation type="submission" date="2017-02" db="UniProtKB">
        <authorList>
            <consortium name="WormBaseParasite"/>
        </authorList>
    </citation>
    <scope>IDENTIFICATION</scope>
</reference>
<dbReference type="AlphaFoldDB" id="A0A0M3IAD9"/>
<name>A0A0M3IAD9_ASCLU</name>
<organism evidence="1 2">
    <name type="scientific">Ascaris lumbricoides</name>
    <name type="common">Giant roundworm</name>
    <dbReference type="NCBI Taxonomy" id="6252"/>
    <lineage>
        <taxon>Eukaryota</taxon>
        <taxon>Metazoa</taxon>
        <taxon>Ecdysozoa</taxon>
        <taxon>Nematoda</taxon>
        <taxon>Chromadorea</taxon>
        <taxon>Rhabditida</taxon>
        <taxon>Spirurina</taxon>
        <taxon>Ascaridomorpha</taxon>
        <taxon>Ascaridoidea</taxon>
        <taxon>Ascarididae</taxon>
        <taxon>Ascaris</taxon>
    </lineage>
</organism>